<name>A0A0X8HGA5_9GAMM</name>
<protein>
    <recommendedName>
        <fullName evidence="3">DUF3080 domain-containing protein</fullName>
    </recommendedName>
</protein>
<dbReference type="Proteomes" id="UP000063387">
    <property type="component" value="Chromosome"/>
</dbReference>
<dbReference type="STRING" id="507626.LOKO_03068"/>
<evidence type="ECO:0000313" key="2">
    <source>
        <dbReference type="Proteomes" id="UP000063387"/>
    </source>
</evidence>
<dbReference type="KEGG" id="hco:LOKO_03068"/>
<dbReference type="AlphaFoldDB" id="A0A0X8HGA5"/>
<proteinExistence type="predicted"/>
<dbReference type="Pfam" id="PF11279">
    <property type="entry name" value="DUF3080"/>
    <property type="match status" value="1"/>
</dbReference>
<dbReference type="PROSITE" id="PS51257">
    <property type="entry name" value="PROKAR_LIPOPROTEIN"/>
    <property type="match status" value="1"/>
</dbReference>
<evidence type="ECO:0000313" key="1">
    <source>
        <dbReference type="EMBL" id="AMD02115.1"/>
    </source>
</evidence>
<dbReference type="InterPro" id="IPR021431">
    <property type="entry name" value="DUF3080"/>
</dbReference>
<reference evidence="1 2" key="1">
    <citation type="journal article" date="2016" name="Genome Announc.">
        <title>Draft Genome Sequence of 'Halomonas chromatireducens' Strain AGD 8-3, a Haloalkaliphilic Chromate- and Selenite-Reducing Gammaproteobacterium.</title>
        <authorList>
            <person name="Sharko F.S."/>
            <person name="Shapovalova A.A."/>
            <person name="Tsygankova S.V."/>
            <person name="Komova A.V."/>
            <person name="Boulygina E.S."/>
            <person name="Teslyuk A.B."/>
            <person name="Gotovtsev P.M."/>
            <person name="Namsaraev Z.B."/>
            <person name="Khijniak T.V."/>
            <person name="Nedoluzhko A.V."/>
            <person name="Vasilov R.G."/>
        </authorList>
    </citation>
    <scope>NUCLEOTIDE SEQUENCE [LARGE SCALE GENOMIC DNA]</scope>
    <source>
        <strain evidence="1 2">AGD 8-3</strain>
    </source>
</reference>
<dbReference type="OrthoDB" id="6997572at2"/>
<dbReference type="PATRIC" id="fig|507626.3.peg.3063"/>
<accession>A0A0X8HGA5</accession>
<keyword evidence="2" id="KW-1185">Reference proteome</keyword>
<dbReference type="EMBL" id="CP014226">
    <property type="protein sequence ID" value="AMD02115.1"/>
    <property type="molecule type" value="Genomic_DNA"/>
</dbReference>
<reference evidence="1 2" key="2">
    <citation type="submission" date="2016-02" db="EMBL/GenBank/DDBJ databases">
        <authorList>
            <person name="Wen L."/>
            <person name="He K."/>
            <person name="Yang H."/>
        </authorList>
    </citation>
    <scope>NUCLEOTIDE SEQUENCE [LARGE SCALE GENOMIC DNA]</scope>
    <source>
        <strain evidence="1 2">AGD 8-3</strain>
    </source>
</reference>
<evidence type="ECO:0008006" key="3">
    <source>
        <dbReference type="Google" id="ProtNLM"/>
    </source>
</evidence>
<sequence length="352" mass="39509">MAQSRSRAAECCLKRCLAGLMTAALLVGCGGSGEGEALLTSYQRDLAEALGQPEPHPGAPTNIGAFPERRERLFEIPETREGMLDVYALRECHITSLVAARNNQLGRVAPPSQRWIYELELWRRLHACWHSDVPEALSENNRDRLARLTIAKTEQLPLVSWNTLFDSDEWTGSFSRASSPLEPDSRDAIDEQLSAIEWLQAATLNQFSQEWQHASSTLEGHLDTLRRRPLTAEVLRALMLAEQRLGEANALLEASLADTASCQRLTMRGSDLKSLFQQKPAIEWLDDLEAQANHWLSAIDALLESHVTPPEAVALYRDRWLSLDNPEAPFPALLATRNAHQRYWQALAERCK</sequence>
<organism evidence="1 2">
    <name type="scientific">Halomonas chromatireducens</name>
    <dbReference type="NCBI Taxonomy" id="507626"/>
    <lineage>
        <taxon>Bacteria</taxon>
        <taxon>Pseudomonadati</taxon>
        <taxon>Pseudomonadota</taxon>
        <taxon>Gammaproteobacteria</taxon>
        <taxon>Oceanospirillales</taxon>
        <taxon>Halomonadaceae</taxon>
        <taxon>Halomonas</taxon>
    </lineage>
</organism>
<gene>
    <name evidence="1" type="ORF">LOKO_03068</name>
</gene>